<dbReference type="InterPro" id="IPR046347">
    <property type="entry name" value="bZIP_sf"/>
</dbReference>
<feature type="region of interest" description="Disordered" evidence="1">
    <location>
        <begin position="1"/>
        <end position="23"/>
    </location>
</feature>
<dbReference type="Gene3D" id="1.20.5.170">
    <property type="match status" value="1"/>
</dbReference>
<reference evidence="3 4" key="1">
    <citation type="journal article" date="2021" name="Elife">
        <title>Chloroplast acquisition without the gene transfer in kleptoplastic sea slugs, Plakobranchus ocellatus.</title>
        <authorList>
            <person name="Maeda T."/>
            <person name="Takahashi S."/>
            <person name="Yoshida T."/>
            <person name="Shimamura S."/>
            <person name="Takaki Y."/>
            <person name="Nagai Y."/>
            <person name="Toyoda A."/>
            <person name="Suzuki Y."/>
            <person name="Arimoto A."/>
            <person name="Ishii H."/>
            <person name="Satoh N."/>
            <person name="Nishiyama T."/>
            <person name="Hasebe M."/>
            <person name="Maruyama T."/>
            <person name="Minagawa J."/>
            <person name="Obokata J."/>
            <person name="Shigenobu S."/>
        </authorList>
    </citation>
    <scope>NUCLEOTIDE SEQUENCE [LARGE SCALE GENOMIC DNA]</scope>
</reference>
<dbReference type="AlphaFoldDB" id="A0AAV4ITF8"/>
<sequence length="434" mass="47300">MVRIISQNFSPQRSRHSSGETDKYLADRARSALGLSVYGKKRFDLPECESSSDSFWDSELDGDHHDAAYSEGGEDNNDINGNETLKKSNVQSKRKERRRERNKISAQAYRQRRRSQNMKEQQELLYLETENKRLHQLVDTLQKKTEQVKQSLRGHSVPMPGLPCPSPDHDTRAACVGAQTTTTTTVDLSHTHSPETTTHSTLNCDKTVPSTTYRSTSPYSQATASTLPVMSNMNLAVSMPNHVLNENFTSGASPSNVQTTVAISPVSHTQILVNANALMKSQVHLPDGAATAPTFAVPTLMAIPVEYNTAATTNINLNSQLQNGNRRPIPPLSAQSSLTMEKCSPPTTGGAPVVGAIMWSLNSNPPPQAAVYSLMNIGMCNNKNIGSNINSNVCKHNMNGCDNSRAGAAPGSPVKVNLNEVKVTGEPLKFWHAH</sequence>
<feature type="compositionally biased region" description="Polar residues" evidence="1">
    <location>
        <begin position="1"/>
        <end position="12"/>
    </location>
</feature>
<evidence type="ECO:0000259" key="2">
    <source>
        <dbReference type="PROSITE" id="PS50217"/>
    </source>
</evidence>
<keyword evidence="4" id="KW-1185">Reference proteome</keyword>
<evidence type="ECO:0000256" key="1">
    <source>
        <dbReference type="SAM" id="MobiDB-lite"/>
    </source>
</evidence>
<protein>
    <recommendedName>
        <fullName evidence="2">BZIP domain-containing protein</fullName>
    </recommendedName>
</protein>
<dbReference type="PROSITE" id="PS00036">
    <property type="entry name" value="BZIP_BASIC"/>
    <property type="match status" value="1"/>
</dbReference>
<dbReference type="SMART" id="SM00338">
    <property type="entry name" value="BRLZ"/>
    <property type="match status" value="1"/>
</dbReference>
<dbReference type="Proteomes" id="UP000762676">
    <property type="component" value="Unassembled WGS sequence"/>
</dbReference>
<accession>A0AAV4ITF8</accession>
<proteinExistence type="predicted"/>
<gene>
    <name evidence="3" type="ORF">ElyMa_006727500</name>
</gene>
<name>A0AAV4ITF8_9GAST</name>
<feature type="compositionally biased region" description="Basic residues" evidence="1">
    <location>
        <begin position="92"/>
        <end position="101"/>
    </location>
</feature>
<dbReference type="GO" id="GO:0003700">
    <property type="term" value="F:DNA-binding transcription factor activity"/>
    <property type="evidence" value="ECO:0007669"/>
    <property type="project" value="InterPro"/>
</dbReference>
<evidence type="ECO:0000313" key="3">
    <source>
        <dbReference type="EMBL" id="GFS13652.1"/>
    </source>
</evidence>
<dbReference type="SUPFAM" id="SSF57959">
    <property type="entry name" value="Leucine zipper domain"/>
    <property type="match status" value="1"/>
</dbReference>
<dbReference type="Pfam" id="PF07716">
    <property type="entry name" value="bZIP_2"/>
    <property type="match status" value="1"/>
</dbReference>
<organism evidence="3 4">
    <name type="scientific">Elysia marginata</name>
    <dbReference type="NCBI Taxonomy" id="1093978"/>
    <lineage>
        <taxon>Eukaryota</taxon>
        <taxon>Metazoa</taxon>
        <taxon>Spiralia</taxon>
        <taxon>Lophotrochozoa</taxon>
        <taxon>Mollusca</taxon>
        <taxon>Gastropoda</taxon>
        <taxon>Heterobranchia</taxon>
        <taxon>Euthyneura</taxon>
        <taxon>Panpulmonata</taxon>
        <taxon>Sacoglossa</taxon>
        <taxon>Placobranchoidea</taxon>
        <taxon>Plakobranchidae</taxon>
        <taxon>Elysia</taxon>
    </lineage>
</organism>
<evidence type="ECO:0000313" key="4">
    <source>
        <dbReference type="Proteomes" id="UP000762676"/>
    </source>
</evidence>
<dbReference type="EMBL" id="BMAT01013464">
    <property type="protein sequence ID" value="GFS13652.1"/>
    <property type="molecule type" value="Genomic_DNA"/>
</dbReference>
<comment type="caution">
    <text evidence="3">The sequence shown here is derived from an EMBL/GenBank/DDBJ whole genome shotgun (WGS) entry which is preliminary data.</text>
</comment>
<feature type="region of interest" description="Disordered" evidence="1">
    <location>
        <begin position="65"/>
        <end position="118"/>
    </location>
</feature>
<dbReference type="PROSITE" id="PS50217">
    <property type="entry name" value="BZIP"/>
    <property type="match status" value="1"/>
</dbReference>
<dbReference type="InterPro" id="IPR004827">
    <property type="entry name" value="bZIP"/>
</dbReference>
<feature type="domain" description="BZIP" evidence="2">
    <location>
        <begin position="92"/>
        <end position="155"/>
    </location>
</feature>